<evidence type="ECO:0000313" key="2">
    <source>
        <dbReference type="Proteomes" id="UP001490365"/>
    </source>
</evidence>
<sequence length="45" mass="4451">MHEPRIAQEGDTTGQGHPGTAIAAASGLVGCFLVLRAQVFTGGGA</sequence>
<dbReference type="RefSeq" id="WP_351962631.1">
    <property type="nucleotide sequence ID" value="NZ_JBEOZM010000053.1"/>
</dbReference>
<evidence type="ECO:0000313" key="1">
    <source>
        <dbReference type="EMBL" id="MER6274416.1"/>
    </source>
</evidence>
<reference evidence="1 2" key="1">
    <citation type="submission" date="2024-06" db="EMBL/GenBank/DDBJ databases">
        <title>The Natural Products Discovery Center: Release of the First 8490 Sequenced Strains for Exploring Actinobacteria Biosynthetic Diversity.</title>
        <authorList>
            <person name="Kalkreuter E."/>
            <person name="Kautsar S.A."/>
            <person name="Yang D."/>
            <person name="Bader C.D."/>
            <person name="Teijaro C.N."/>
            <person name="Fluegel L."/>
            <person name="Davis C.M."/>
            <person name="Simpson J.R."/>
            <person name="Lauterbach L."/>
            <person name="Steele A.D."/>
            <person name="Gui C."/>
            <person name="Meng S."/>
            <person name="Li G."/>
            <person name="Viehrig K."/>
            <person name="Ye F."/>
            <person name="Su P."/>
            <person name="Kiefer A.F."/>
            <person name="Nichols A."/>
            <person name="Cepeda A.J."/>
            <person name="Yan W."/>
            <person name="Fan B."/>
            <person name="Jiang Y."/>
            <person name="Adhikari A."/>
            <person name="Zheng C.-J."/>
            <person name="Schuster L."/>
            <person name="Cowan T.M."/>
            <person name="Smanski M.J."/>
            <person name="Chevrette M.G."/>
            <person name="De Carvalho L.P.S."/>
            <person name="Shen B."/>
        </authorList>
    </citation>
    <scope>NUCLEOTIDE SEQUENCE [LARGE SCALE GENOMIC DNA]</scope>
    <source>
        <strain evidence="1 2">NPDC001694</strain>
    </source>
</reference>
<proteinExistence type="predicted"/>
<comment type="caution">
    <text evidence="1">The sequence shown here is derived from an EMBL/GenBank/DDBJ whole genome shotgun (WGS) entry which is preliminary data.</text>
</comment>
<protein>
    <submittedName>
        <fullName evidence="1">Uncharacterized protein</fullName>
    </submittedName>
</protein>
<name>A0ABV1TWK9_9ACTN</name>
<dbReference type="EMBL" id="JBEOZM010000053">
    <property type="protein sequence ID" value="MER6274416.1"/>
    <property type="molecule type" value="Genomic_DNA"/>
</dbReference>
<gene>
    <name evidence="1" type="ORF">ABT211_45400</name>
</gene>
<dbReference type="PROSITE" id="PS51257">
    <property type="entry name" value="PROKAR_LIPOPROTEIN"/>
    <property type="match status" value="1"/>
</dbReference>
<organism evidence="1 2">
    <name type="scientific">Streptomyces sp. 900105755</name>
    <dbReference type="NCBI Taxonomy" id="3154389"/>
    <lineage>
        <taxon>Bacteria</taxon>
        <taxon>Bacillati</taxon>
        <taxon>Actinomycetota</taxon>
        <taxon>Actinomycetes</taxon>
        <taxon>Kitasatosporales</taxon>
        <taxon>Streptomycetaceae</taxon>
        <taxon>Streptomyces</taxon>
    </lineage>
</organism>
<accession>A0ABV1TWK9</accession>
<keyword evidence="2" id="KW-1185">Reference proteome</keyword>
<dbReference type="Proteomes" id="UP001490365">
    <property type="component" value="Unassembled WGS sequence"/>
</dbReference>